<keyword evidence="3" id="KW-0731">Sigma factor</keyword>
<evidence type="ECO:0000256" key="1">
    <source>
        <dbReference type="ARBA" id="ARBA00010641"/>
    </source>
</evidence>
<comment type="similarity">
    <text evidence="1">Belongs to the sigma-70 factor family. ECF subfamily.</text>
</comment>
<dbReference type="Gene3D" id="1.10.1740.10">
    <property type="match status" value="1"/>
</dbReference>
<feature type="domain" description="RNA polymerase sigma-70 region 2" evidence="5">
    <location>
        <begin position="56"/>
        <end position="118"/>
    </location>
</feature>
<evidence type="ECO:0000259" key="5">
    <source>
        <dbReference type="Pfam" id="PF04542"/>
    </source>
</evidence>
<keyword evidence="8" id="KW-1185">Reference proteome</keyword>
<proteinExistence type="inferred from homology"/>
<evidence type="ECO:0000313" key="7">
    <source>
        <dbReference type="EMBL" id="RIJ50469.1"/>
    </source>
</evidence>
<protein>
    <submittedName>
        <fullName evidence="7">RNA polymerase sigma-70 factor</fullName>
    </submittedName>
</protein>
<dbReference type="InterPro" id="IPR007627">
    <property type="entry name" value="RNA_pol_sigma70_r2"/>
</dbReference>
<comment type="caution">
    <text evidence="7">The sequence shown here is derived from an EMBL/GenBank/DDBJ whole genome shotgun (WGS) entry which is preliminary data.</text>
</comment>
<dbReference type="InterPro" id="IPR039425">
    <property type="entry name" value="RNA_pol_sigma-70-like"/>
</dbReference>
<dbReference type="InterPro" id="IPR014327">
    <property type="entry name" value="RNA_pol_sigma70_bacteroid"/>
</dbReference>
<keyword evidence="2" id="KW-0805">Transcription regulation</keyword>
<dbReference type="SUPFAM" id="SSF88946">
    <property type="entry name" value="Sigma2 domain of RNA polymerase sigma factors"/>
    <property type="match status" value="1"/>
</dbReference>
<feature type="domain" description="RNA polymerase sigma factor 70 region 4 type 2" evidence="6">
    <location>
        <begin position="160"/>
        <end position="210"/>
    </location>
</feature>
<keyword evidence="4" id="KW-0804">Transcription</keyword>
<dbReference type="InterPro" id="IPR013324">
    <property type="entry name" value="RNA_pol_sigma_r3/r4-like"/>
</dbReference>
<accession>A0A399T5Q2</accession>
<dbReference type="Proteomes" id="UP000265926">
    <property type="component" value="Unassembled WGS sequence"/>
</dbReference>
<evidence type="ECO:0000259" key="6">
    <source>
        <dbReference type="Pfam" id="PF08281"/>
    </source>
</evidence>
<dbReference type="SUPFAM" id="SSF88659">
    <property type="entry name" value="Sigma3 and sigma4 domains of RNA polymerase sigma factors"/>
    <property type="match status" value="1"/>
</dbReference>
<dbReference type="InterPro" id="IPR014284">
    <property type="entry name" value="RNA_pol_sigma-70_dom"/>
</dbReference>
<dbReference type="PANTHER" id="PTHR43133">
    <property type="entry name" value="RNA POLYMERASE ECF-TYPE SIGMA FACTO"/>
    <property type="match status" value="1"/>
</dbReference>
<evidence type="ECO:0000256" key="2">
    <source>
        <dbReference type="ARBA" id="ARBA00023015"/>
    </source>
</evidence>
<dbReference type="AlphaFoldDB" id="A0A399T5Q2"/>
<dbReference type="Pfam" id="PF08281">
    <property type="entry name" value="Sigma70_r4_2"/>
    <property type="match status" value="1"/>
</dbReference>
<evidence type="ECO:0000256" key="3">
    <source>
        <dbReference type="ARBA" id="ARBA00023082"/>
    </source>
</evidence>
<organism evidence="7 8">
    <name type="scientific">Maribellus luteus</name>
    <dbReference type="NCBI Taxonomy" id="2305463"/>
    <lineage>
        <taxon>Bacteria</taxon>
        <taxon>Pseudomonadati</taxon>
        <taxon>Bacteroidota</taxon>
        <taxon>Bacteroidia</taxon>
        <taxon>Marinilabiliales</taxon>
        <taxon>Prolixibacteraceae</taxon>
        <taxon>Maribellus</taxon>
    </lineage>
</organism>
<dbReference type="InterPro" id="IPR036388">
    <property type="entry name" value="WH-like_DNA-bd_sf"/>
</dbReference>
<dbReference type="EMBL" id="QWGR01000001">
    <property type="protein sequence ID" value="RIJ50469.1"/>
    <property type="molecule type" value="Genomic_DNA"/>
</dbReference>
<evidence type="ECO:0000313" key="8">
    <source>
        <dbReference type="Proteomes" id="UP000265926"/>
    </source>
</evidence>
<name>A0A399T5Q2_9BACT</name>
<sequence length="231" mass="27466">MKVFTSEKNLHLFNTNFYLVAQIYLNLTIMIQEKELNTELLNQIKRGDENAFRIVFNSFFPRLLAFSVEYVNDREMAKNLVQESFLKLWENRENLKADSDLKAFLFQVLRNKSLNYLKAVKVKQKYEEHLKYRYNELILNYEALCQLDFDVLTFNELKGIIESTIEELPPQCKRIFELSRYDMLKNKEIAEKLGISVKAVEGHMSKALKQFRKRLKEHFPSDFFAVLLSII</sequence>
<dbReference type="GO" id="GO:0016987">
    <property type="term" value="F:sigma factor activity"/>
    <property type="evidence" value="ECO:0007669"/>
    <property type="project" value="UniProtKB-KW"/>
</dbReference>
<dbReference type="InterPro" id="IPR013249">
    <property type="entry name" value="RNA_pol_sigma70_r4_t2"/>
</dbReference>
<dbReference type="Pfam" id="PF04542">
    <property type="entry name" value="Sigma70_r2"/>
    <property type="match status" value="1"/>
</dbReference>
<dbReference type="NCBIfam" id="TIGR02937">
    <property type="entry name" value="sigma70-ECF"/>
    <property type="match status" value="1"/>
</dbReference>
<dbReference type="PANTHER" id="PTHR43133:SF46">
    <property type="entry name" value="RNA POLYMERASE SIGMA-70 FACTOR ECF SUBFAMILY"/>
    <property type="match status" value="1"/>
</dbReference>
<dbReference type="GO" id="GO:0006352">
    <property type="term" value="P:DNA-templated transcription initiation"/>
    <property type="evidence" value="ECO:0007669"/>
    <property type="project" value="InterPro"/>
</dbReference>
<dbReference type="Gene3D" id="1.10.10.10">
    <property type="entry name" value="Winged helix-like DNA-binding domain superfamily/Winged helix DNA-binding domain"/>
    <property type="match status" value="1"/>
</dbReference>
<gene>
    <name evidence="7" type="ORF">D1614_00585</name>
</gene>
<dbReference type="InterPro" id="IPR013325">
    <property type="entry name" value="RNA_pol_sigma_r2"/>
</dbReference>
<evidence type="ECO:0000256" key="4">
    <source>
        <dbReference type="ARBA" id="ARBA00023163"/>
    </source>
</evidence>
<reference evidence="7 8" key="1">
    <citation type="submission" date="2018-08" db="EMBL/GenBank/DDBJ databases">
        <title>Pallidiluteibacterium maritimus gen. nov., sp. nov., isolated from coastal sediment.</title>
        <authorList>
            <person name="Zhou L.Y."/>
        </authorList>
    </citation>
    <scope>NUCLEOTIDE SEQUENCE [LARGE SCALE GENOMIC DNA]</scope>
    <source>
        <strain evidence="7 8">XSD2</strain>
    </source>
</reference>
<dbReference type="NCBIfam" id="TIGR02985">
    <property type="entry name" value="Sig70_bacteroi1"/>
    <property type="match status" value="1"/>
</dbReference>
<dbReference type="GO" id="GO:0003677">
    <property type="term" value="F:DNA binding"/>
    <property type="evidence" value="ECO:0007669"/>
    <property type="project" value="InterPro"/>
</dbReference>